<feature type="compositionally biased region" description="Basic and acidic residues" evidence="1">
    <location>
        <begin position="45"/>
        <end position="59"/>
    </location>
</feature>
<dbReference type="HOGENOM" id="CLU_213711_0_0_10"/>
<organism evidence="2 3">
    <name type="scientific">Capnocytophaga ochracea (strain ATCC 27872 / DSM 7271 / CCUG 9716 / JCM 12966 / NCTC 12371 / SS31 / VPI 2845)</name>
    <name type="common">Bacteroides ochraceus</name>
    <dbReference type="NCBI Taxonomy" id="521097"/>
    <lineage>
        <taxon>Bacteria</taxon>
        <taxon>Pseudomonadati</taxon>
        <taxon>Bacteroidota</taxon>
        <taxon>Flavobacteriia</taxon>
        <taxon>Flavobacteriales</taxon>
        <taxon>Flavobacteriaceae</taxon>
        <taxon>Capnocytophaga</taxon>
    </lineage>
</organism>
<name>C7M6I3_CAPOD</name>
<gene>
    <name evidence="2" type="ordered locus">Coch_0408</name>
</gene>
<dbReference type="Proteomes" id="UP000006650">
    <property type="component" value="Chromosome"/>
</dbReference>
<evidence type="ECO:0000313" key="3">
    <source>
        <dbReference type="Proteomes" id="UP000006650"/>
    </source>
</evidence>
<evidence type="ECO:0000313" key="2">
    <source>
        <dbReference type="EMBL" id="ACU91971.1"/>
    </source>
</evidence>
<feature type="region of interest" description="Disordered" evidence="1">
    <location>
        <begin position="21"/>
        <end position="59"/>
    </location>
</feature>
<keyword evidence="3" id="KW-1185">Reference proteome</keyword>
<dbReference type="STRING" id="521097.Coch_0408"/>
<sequence length="59" mass="6486">MPIMPEILEIPEMSIILTRGMDGSVFSDGSDRSEEGVEDSEDIGEVQKKAERNFGEKGV</sequence>
<dbReference type="EMBL" id="CP001632">
    <property type="protein sequence ID" value="ACU91971.1"/>
    <property type="molecule type" value="Genomic_DNA"/>
</dbReference>
<protein>
    <submittedName>
        <fullName evidence="2">Uncharacterized protein</fullName>
    </submittedName>
</protein>
<proteinExistence type="predicted"/>
<evidence type="ECO:0000256" key="1">
    <source>
        <dbReference type="SAM" id="MobiDB-lite"/>
    </source>
</evidence>
<reference evidence="2 3" key="1">
    <citation type="journal article" date="2009" name="Stand. Genomic Sci.">
        <title>Complete genome sequence of Capnocytophaga ochracea type strain (VPI 2845).</title>
        <authorList>
            <person name="Mavrommatis K."/>
            <person name="Gronow S."/>
            <person name="Saunders E."/>
            <person name="Land M."/>
            <person name="Lapidus A."/>
            <person name="Copeland A."/>
            <person name="Glavina Del Rio T."/>
            <person name="Nolan M."/>
            <person name="Lucas S."/>
            <person name="Chen F."/>
            <person name="Tice H."/>
            <person name="Cheng J.F."/>
            <person name="Bruce D."/>
            <person name="Goodwin L."/>
            <person name="Pitluck S."/>
            <person name="Pati A."/>
            <person name="Ivanova N."/>
            <person name="Chen A."/>
            <person name="Palaniappan K."/>
            <person name="Chain P."/>
            <person name="Hauser L."/>
            <person name="Chang Y.J."/>
            <person name="Jeffries C.D."/>
            <person name="Brettin T."/>
            <person name="Detter J.C."/>
            <person name="Han C."/>
            <person name="Bristow J."/>
            <person name="Goker M."/>
            <person name="Rohde M."/>
            <person name="Eisen J.A."/>
            <person name="Markowitz V."/>
            <person name="Kyrpides N.C."/>
            <person name="Klenk H.P."/>
            <person name="Hugenholtz P."/>
        </authorList>
    </citation>
    <scope>NUCLEOTIDE SEQUENCE [LARGE SCALE GENOMIC DNA]</scope>
    <source>
        <strain evidence="3">ATCC 27872 / DSM 7271 / JCM 12966 / VPI 2845</strain>
    </source>
</reference>
<dbReference type="KEGG" id="coc:Coch_0408"/>
<accession>C7M6I3</accession>
<dbReference type="AlphaFoldDB" id="C7M6I3"/>